<gene>
    <name evidence="8" type="ORF">ENR23_03290</name>
</gene>
<evidence type="ECO:0000259" key="7">
    <source>
        <dbReference type="PROSITE" id="PS51085"/>
    </source>
</evidence>
<dbReference type="InterPro" id="IPR001041">
    <property type="entry name" value="2Fe-2S_ferredoxin-type"/>
</dbReference>
<dbReference type="PANTHER" id="PTHR44379:SF8">
    <property type="entry name" value="XANTHINE DEHYDROGENASE IRON-SULFUR-BINDING SUBUNIT XDHC-RELATED"/>
    <property type="match status" value="1"/>
</dbReference>
<keyword evidence="1" id="KW-0001">2Fe-2S</keyword>
<organism evidence="8">
    <name type="scientific">Eiseniibacteriota bacterium</name>
    <dbReference type="NCBI Taxonomy" id="2212470"/>
    <lineage>
        <taxon>Bacteria</taxon>
        <taxon>Candidatus Eiseniibacteriota</taxon>
    </lineage>
</organism>
<name>A0A832I2E3_UNCEI</name>
<protein>
    <submittedName>
        <fullName evidence="8">(2Fe-2S)-binding protein</fullName>
    </submittedName>
</protein>
<feature type="compositionally biased region" description="Low complexity" evidence="6">
    <location>
        <begin position="174"/>
        <end position="186"/>
    </location>
</feature>
<dbReference type="InterPro" id="IPR012675">
    <property type="entry name" value="Beta-grasp_dom_sf"/>
</dbReference>
<proteinExistence type="predicted"/>
<dbReference type="InterPro" id="IPR002888">
    <property type="entry name" value="2Fe-2S-bd"/>
</dbReference>
<evidence type="ECO:0000256" key="3">
    <source>
        <dbReference type="ARBA" id="ARBA00023002"/>
    </source>
</evidence>
<evidence type="ECO:0000256" key="5">
    <source>
        <dbReference type="ARBA" id="ARBA00023014"/>
    </source>
</evidence>
<dbReference type="InterPro" id="IPR051452">
    <property type="entry name" value="Diverse_Oxidoreductases"/>
</dbReference>
<evidence type="ECO:0000313" key="8">
    <source>
        <dbReference type="EMBL" id="HGZ42446.1"/>
    </source>
</evidence>
<dbReference type="GO" id="GO:0016491">
    <property type="term" value="F:oxidoreductase activity"/>
    <property type="evidence" value="ECO:0007669"/>
    <property type="project" value="UniProtKB-KW"/>
</dbReference>
<feature type="region of interest" description="Disordered" evidence="6">
    <location>
        <begin position="170"/>
        <end position="205"/>
    </location>
</feature>
<dbReference type="Gene3D" id="3.10.20.30">
    <property type="match status" value="1"/>
</dbReference>
<dbReference type="InterPro" id="IPR036884">
    <property type="entry name" value="2Fe-2S-bd_dom_sf"/>
</dbReference>
<dbReference type="PROSITE" id="PS51085">
    <property type="entry name" value="2FE2S_FER_2"/>
    <property type="match status" value="1"/>
</dbReference>
<evidence type="ECO:0000256" key="4">
    <source>
        <dbReference type="ARBA" id="ARBA00023004"/>
    </source>
</evidence>
<dbReference type="GO" id="GO:0051537">
    <property type="term" value="F:2 iron, 2 sulfur cluster binding"/>
    <property type="evidence" value="ECO:0007669"/>
    <property type="project" value="UniProtKB-KW"/>
</dbReference>
<reference evidence="8" key="1">
    <citation type="journal article" date="2020" name="mSystems">
        <title>Genome- and Community-Level Interaction Insights into Carbon Utilization and Element Cycling Functions of Hydrothermarchaeota in Hydrothermal Sediment.</title>
        <authorList>
            <person name="Zhou Z."/>
            <person name="Liu Y."/>
            <person name="Xu W."/>
            <person name="Pan J."/>
            <person name="Luo Z.H."/>
            <person name="Li M."/>
        </authorList>
    </citation>
    <scope>NUCLEOTIDE SEQUENCE [LARGE SCALE GENOMIC DNA]</scope>
    <source>
        <strain evidence="8">SpSt-381</strain>
    </source>
</reference>
<dbReference type="SUPFAM" id="SSF54292">
    <property type="entry name" value="2Fe-2S ferredoxin-like"/>
    <property type="match status" value="1"/>
</dbReference>
<dbReference type="FunFam" id="3.10.20.30:FF:000020">
    <property type="entry name" value="Xanthine dehydrogenase iron-sulfur subunit"/>
    <property type="match status" value="1"/>
</dbReference>
<evidence type="ECO:0000256" key="6">
    <source>
        <dbReference type="SAM" id="MobiDB-lite"/>
    </source>
</evidence>
<feature type="compositionally biased region" description="Basic residues" evidence="6">
    <location>
        <begin position="187"/>
        <end position="205"/>
    </location>
</feature>
<comment type="caution">
    <text evidence="8">The sequence shown here is derived from an EMBL/GenBank/DDBJ whole genome shotgun (WGS) entry which is preliminary data.</text>
</comment>
<keyword evidence="2" id="KW-0479">Metal-binding</keyword>
<dbReference type="AlphaFoldDB" id="A0A832I2E3"/>
<evidence type="ECO:0000256" key="1">
    <source>
        <dbReference type="ARBA" id="ARBA00022714"/>
    </source>
</evidence>
<dbReference type="InterPro" id="IPR006058">
    <property type="entry name" value="2Fe2S_fd_BS"/>
</dbReference>
<keyword evidence="5" id="KW-0411">Iron-sulfur</keyword>
<accession>A0A832I2E3</accession>
<dbReference type="PROSITE" id="PS00197">
    <property type="entry name" value="2FE2S_FER_1"/>
    <property type="match status" value="1"/>
</dbReference>
<dbReference type="Pfam" id="PF00111">
    <property type="entry name" value="Fer2"/>
    <property type="match status" value="1"/>
</dbReference>
<keyword evidence="3" id="KW-0560">Oxidoreductase</keyword>
<sequence>MKPPAAVDRIALRVVVNGRARRAIVPPMKRLLDVLREDLALTGAKEGCGEGECGACGVLLDGRPVNACLVPAVQCEGARVVTVEGLARGRRLSALQRAFIEHGAAQCGICTPGMVVTASWLLGRARGRVPSEDEVREALAGNLCRCTGYQKIVDAVRAVAAAAALRPERRRAPRAVARGAPAAAARSARRAGARAARARARRAGR</sequence>
<dbReference type="InterPro" id="IPR036010">
    <property type="entry name" value="2Fe-2S_ferredoxin-like_sf"/>
</dbReference>
<dbReference type="GO" id="GO:0046872">
    <property type="term" value="F:metal ion binding"/>
    <property type="evidence" value="ECO:0007669"/>
    <property type="project" value="UniProtKB-KW"/>
</dbReference>
<dbReference type="Pfam" id="PF01799">
    <property type="entry name" value="Fer2_2"/>
    <property type="match status" value="1"/>
</dbReference>
<dbReference type="EMBL" id="DSQF01000004">
    <property type="protein sequence ID" value="HGZ42446.1"/>
    <property type="molecule type" value="Genomic_DNA"/>
</dbReference>
<dbReference type="SUPFAM" id="SSF47741">
    <property type="entry name" value="CO dehydrogenase ISP C-domain like"/>
    <property type="match status" value="1"/>
</dbReference>
<evidence type="ECO:0000256" key="2">
    <source>
        <dbReference type="ARBA" id="ARBA00022723"/>
    </source>
</evidence>
<keyword evidence="4" id="KW-0408">Iron</keyword>
<dbReference type="PANTHER" id="PTHR44379">
    <property type="entry name" value="OXIDOREDUCTASE WITH IRON-SULFUR SUBUNIT"/>
    <property type="match status" value="1"/>
</dbReference>
<dbReference type="Gene3D" id="1.10.150.120">
    <property type="entry name" value="[2Fe-2S]-binding domain"/>
    <property type="match status" value="1"/>
</dbReference>
<feature type="domain" description="2Fe-2S ferredoxin-type" evidence="7">
    <location>
        <begin position="10"/>
        <end position="86"/>
    </location>
</feature>